<name>A0A2P2R188_RHIMU</name>
<organism evidence="1">
    <name type="scientific">Rhizophora mucronata</name>
    <name type="common">Asiatic mangrove</name>
    <dbReference type="NCBI Taxonomy" id="61149"/>
    <lineage>
        <taxon>Eukaryota</taxon>
        <taxon>Viridiplantae</taxon>
        <taxon>Streptophyta</taxon>
        <taxon>Embryophyta</taxon>
        <taxon>Tracheophyta</taxon>
        <taxon>Spermatophyta</taxon>
        <taxon>Magnoliopsida</taxon>
        <taxon>eudicotyledons</taxon>
        <taxon>Gunneridae</taxon>
        <taxon>Pentapetalae</taxon>
        <taxon>rosids</taxon>
        <taxon>fabids</taxon>
        <taxon>Malpighiales</taxon>
        <taxon>Rhizophoraceae</taxon>
        <taxon>Rhizophora</taxon>
    </lineage>
</organism>
<evidence type="ECO:0000313" key="1">
    <source>
        <dbReference type="EMBL" id="MBX73002.1"/>
    </source>
</evidence>
<proteinExistence type="predicted"/>
<protein>
    <submittedName>
        <fullName evidence="1">Uncharacterized protein</fullName>
    </submittedName>
</protein>
<sequence>MSSTFTVRIARFPFLACLVNNRWSTCPCLYTKPFKAELN</sequence>
<reference evidence="1" key="1">
    <citation type="submission" date="2018-02" db="EMBL/GenBank/DDBJ databases">
        <title>Rhizophora mucronata_Transcriptome.</title>
        <authorList>
            <person name="Meera S.P."/>
            <person name="Sreeshan A."/>
            <person name="Augustine A."/>
        </authorList>
    </citation>
    <scope>NUCLEOTIDE SEQUENCE</scope>
    <source>
        <tissue evidence="1">Leaf</tissue>
    </source>
</reference>
<dbReference type="EMBL" id="GGEC01092518">
    <property type="protein sequence ID" value="MBX73002.1"/>
    <property type="molecule type" value="Transcribed_RNA"/>
</dbReference>
<accession>A0A2P2R188</accession>
<dbReference type="AlphaFoldDB" id="A0A2P2R188"/>